<protein>
    <submittedName>
        <fullName evidence="2">Uncharacterized protein</fullName>
    </submittedName>
</protein>
<keyword evidence="3" id="KW-1185">Reference proteome</keyword>
<keyword evidence="1" id="KW-0812">Transmembrane</keyword>
<feature type="transmembrane region" description="Helical" evidence="1">
    <location>
        <begin position="48"/>
        <end position="69"/>
    </location>
</feature>
<keyword evidence="1" id="KW-0472">Membrane</keyword>
<keyword evidence="1" id="KW-1133">Transmembrane helix</keyword>
<feature type="transmembrane region" description="Helical" evidence="1">
    <location>
        <begin position="7"/>
        <end position="28"/>
    </location>
</feature>
<evidence type="ECO:0000313" key="3">
    <source>
        <dbReference type="Proteomes" id="UP001642540"/>
    </source>
</evidence>
<proteinExistence type="predicted"/>
<name>A0ABP1R0Y5_9HEXA</name>
<dbReference type="Proteomes" id="UP001642540">
    <property type="component" value="Unassembled WGS sequence"/>
</dbReference>
<gene>
    <name evidence="2" type="ORF">ODALV1_LOCUS17407</name>
</gene>
<comment type="caution">
    <text evidence="2">The sequence shown here is derived from an EMBL/GenBank/DDBJ whole genome shotgun (WGS) entry which is preliminary data.</text>
</comment>
<evidence type="ECO:0000256" key="1">
    <source>
        <dbReference type="SAM" id="Phobius"/>
    </source>
</evidence>
<reference evidence="2 3" key="1">
    <citation type="submission" date="2024-08" db="EMBL/GenBank/DDBJ databases">
        <authorList>
            <person name="Cucini C."/>
            <person name="Frati F."/>
        </authorList>
    </citation>
    <scope>NUCLEOTIDE SEQUENCE [LARGE SCALE GENOMIC DNA]</scope>
</reference>
<accession>A0ABP1R0Y5</accession>
<evidence type="ECO:0000313" key="2">
    <source>
        <dbReference type="EMBL" id="CAL8116795.1"/>
    </source>
</evidence>
<sequence length="123" mass="13258">MAKKNACLCKLWVAISVLNIIFSIVGVVKMSTVSTTGIMTEAKVKTSTVSACIGIAVELCLIWVVVAFIRQVQRVEQNGMTNNVELGGQPGEGVQPSLLDINLLTKPHYRSQRTSIAPVSTNQ</sequence>
<organism evidence="2 3">
    <name type="scientific">Orchesella dallaii</name>
    <dbReference type="NCBI Taxonomy" id="48710"/>
    <lineage>
        <taxon>Eukaryota</taxon>
        <taxon>Metazoa</taxon>
        <taxon>Ecdysozoa</taxon>
        <taxon>Arthropoda</taxon>
        <taxon>Hexapoda</taxon>
        <taxon>Collembola</taxon>
        <taxon>Entomobryomorpha</taxon>
        <taxon>Entomobryoidea</taxon>
        <taxon>Orchesellidae</taxon>
        <taxon>Orchesellinae</taxon>
        <taxon>Orchesella</taxon>
    </lineage>
</organism>
<dbReference type="EMBL" id="CAXLJM020000053">
    <property type="protein sequence ID" value="CAL8116795.1"/>
    <property type="molecule type" value="Genomic_DNA"/>
</dbReference>